<dbReference type="PANTHER" id="PTHR10978">
    <property type="entry name" value="SUCCINATE DEHYDROGENASE CYTOCHROME B560 SUBUNIT"/>
    <property type="match status" value="1"/>
</dbReference>
<organism evidence="14 15">
    <name type="scientific">Candidatus Pantoea edessiphila</name>
    <dbReference type="NCBI Taxonomy" id="2044610"/>
    <lineage>
        <taxon>Bacteria</taxon>
        <taxon>Pseudomonadati</taxon>
        <taxon>Pseudomonadota</taxon>
        <taxon>Gammaproteobacteria</taxon>
        <taxon>Enterobacterales</taxon>
        <taxon>Erwiniaceae</taxon>
        <taxon>Pantoea</taxon>
    </lineage>
</organism>
<sequence length="129" mass="14947">MLATMKKSRPINLKLSTINFPIPAISSILHRISGVIILFVFGIFLWFLDLSLSSLEEFQYITSIFNSFYFKFISWLIFTILIYHIINGIRHILMDFSCLSETLKTSTFSTYIVFSMTIILSILAGVFIW</sequence>
<dbReference type="GO" id="GO:0005886">
    <property type="term" value="C:plasma membrane"/>
    <property type="evidence" value="ECO:0007669"/>
    <property type="project" value="TreeGrafter"/>
</dbReference>
<dbReference type="PIRSF" id="PIRSF000178">
    <property type="entry name" value="SDH_cyt_b560"/>
    <property type="match status" value="1"/>
</dbReference>
<dbReference type="GO" id="GO:0046872">
    <property type="term" value="F:metal ion binding"/>
    <property type="evidence" value="ECO:0007669"/>
    <property type="project" value="UniProtKB-KW"/>
</dbReference>
<evidence type="ECO:0000256" key="11">
    <source>
        <dbReference type="ARBA" id="ARBA00025912"/>
    </source>
</evidence>
<dbReference type="InterPro" id="IPR018495">
    <property type="entry name" value="Succ_DH_cyt_bsu_CS"/>
</dbReference>
<comment type="function">
    <text evidence="1">Membrane-anchoring subunit of succinate dehydrogenase (SDH).</text>
</comment>
<comment type="subcellular location">
    <subcellularLocation>
        <location evidence="2">Membrane</location>
        <topology evidence="2">Multi-pass membrane protein</topology>
    </subcellularLocation>
</comment>
<name>A0A2P5SX03_9GAMM</name>
<comment type="similarity">
    <text evidence="3">Belongs to the cytochrome b560 family.</text>
</comment>
<dbReference type="EMBL" id="PDKU01000001">
    <property type="protein sequence ID" value="PPI86877.1"/>
    <property type="molecule type" value="Genomic_DNA"/>
</dbReference>
<evidence type="ECO:0000256" key="10">
    <source>
        <dbReference type="ARBA" id="ARBA00023136"/>
    </source>
</evidence>
<keyword evidence="5 12" id="KW-0349">Heme</keyword>
<dbReference type="PROSITE" id="PS01000">
    <property type="entry name" value="SDH_CYT_1"/>
    <property type="match status" value="1"/>
</dbReference>
<comment type="cofactor">
    <cofactor evidence="12">
        <name>heme</name>
        <dbReference type="ChEBI" id="CHEBI:30413"/>
    </cofactor>
    <text evidence="12">The heme is bound between the two transmembrane subunits.</text>
</comment>
<dbReference type="SUPFAM" id="SSF81343">
    <property type="entry name" value="Fumarate reductase respiratory complex transmembrane subunits"/>
    <property type="match status" value="1"/>
</dbReference>
<feature type="transmembrane region" description="Helical" evidence="13">
    <location>
        <begin position="68"/>
        <end position="86"/>
    </location>
</feature>
<proteinExistence type="inferred from homology"/>
<feature type="transmembrane region" description="Helical" evidence="13">
    <location>
        <begin position="28"/>
        <end position="48"/>
    </location>
</feature>
<evidence type="ECO:0000313" key="14">
    <source>
        <dbReference type="EMBL" id="PPI86877.1"/>
    </source>
</evidence>
<evidence type="ECO:0000256" key="9">
    <source>
        <dbReference type="ARBA" id="ARBA00023004"/>
    </source>
</evidence>
<dbReference type="PANTHER" id="PTHR10978:SF5">
    <property type="entry name" value="SUCCINATE DEHYDROGENASE CYTOCHROME B560 SUBUNIT, MITOCHONDRIAL"/>
    <property type="match status" value="1"/>
</dbReference>
<comment type="subunit">
    <text evidence="11">Part of an enzyme complex containing four subunits: a flavoprotein, an iron-sulfur protein, plus two membrane-anchoring proteins, SdhC and SdhD. The complex can form homotrimers.</text>
</comment>
<dbReference type="InterPro" id="IPR014314">
    <property type="entry name" value="Succ_DH_cytb556"/>
</dbReference>
<gene>
    <name evidence="14" type="primary">sdhC</name>
    <name evidence="14" type="ORF">CRV10_01320</name>
</gene>
<evidence type="ECO:0000256" key="8">
    <source>
        <dbReference type="ARBA" id="ARBA00022989"/>
    </source>
</evidence>
<feature type="transmembrane region" description="Helical" evidence="13">
    <location>
        <begin position="107"/>
        <end position="128"/>
    </location>
</feature>
<evidence type="ECO:0000256" key="12">
    <source>
        <dbReference type="PIRSR" id="PIRSR000178-1"/>
    </source>
</evidence>
<evidence type="ECO:0000313" key="15">
    <source>
        <dbReference type="Proteomes" id="UP000296144"/>
    </source>
</evidence>
<comment type="caution">
    <text evidence="14">The sequence shown here is derived from an EMBL/GenBank/DDBJ whole genome shotgun (WGS) entry which is preliminary data.</text>
</comment>
<dbReference type="InterPro" id="IPR034804">
    <property type="entry name" value="SQR/QFR_C/D"/>
</dbReference>
<dbReference type="Gene3D" id="1.20.1300.10">
    <property type="entry name" value="Fumarate reductase/succinate dehydrogenase, transmembrane subunit"/>
    <property type="match status" value="1"/>
</dbReference>
<keyword evidence="7 12" id="KW-0479">Metal-binding</keyword>
<reference evidence="14 15" key="1">
    <citation type="journal article" date="2018" name="Genome Biol. Evol.">
        <title>Cladogenesis and Genomic Streamlining in Extracellular Endosymbionts of Tropical Stink Bugs.</title>
        <authorList>
            <person name="Otero-Bravo A."/>
            <person name="Goffredi S."/>
            <person name="Sabree Z.L."/>
        </authorList>
    </citation>
    <scope>NUCLEOTIDE SEQUENCE [LARGE SCALE GENOMIC DNA]</scope>
    <source>
        <strain evidence="14 15">SoEL</strain>
    </source>
</reference>
<evidence type="ECO:0000256" key="13">
    <source>
        <dbReference type="SAM" id="Phobius"/>
    </source>
</evidence>
<dbReference type="AlphaFoldDB" id="A0A2P5SX03"/>
<dbReference type="Pfam" id="PF01127">
    <property type="entry name" value="Sdh_cyt"/>
    <property type="match status" value="1"/>
</dbReference>
<protein>
    <recommendedName>
        <fullName evidence="4">Succinate dehydrogenase cytochrome b556 subunit</fullName>
    </recommendedName>
</protein>
<feature type="binding site" description="axial binding residue" evidence="12">
    <location>
        <position position="84"/>
    </location>
    <ligand>
        <name>heme</name>
        <dbReference type="ChEBI" id="CHEBI:30413"/>
        <note>ligand shared with second transmembrane subunit</note>
    </ligand>
    <ligandPart>
        <name>Fe</name>
        <dbReference type="ChEBI" id="CHEBI:18248"/>
    </ligandPart>
</feature>
<evidence type="ECO:0000256" key="7">
    <source>
        <dbReference type="ARBA" id="ARBA00022723"/>
    </source>
</evidence>
<keyword evidence="8 13" id="KW-1133">Transmembrane helix</keyword>
<dbReference type="GO" id="GO:0009055">
    <property type="term" value="F:electron transfer activity"/>
    <property type="evidence" value="ECO:0007669"/>
    <property type="project" value="InterPro"/>
</dbReference>
<evidence type="ECO:0000256" key="6">
    <source>
        <dbReference type="ARBA" id="ARBA00022692"/>
    </source>
</evidence>
<evidence type="ECO:0000256" key="5">
    <source>
        <dbReference type="ARBA" id="ARBA00022617"/>
    </source>
</evidence>
<dbReference type="OrthoDB" id="9799441at2"/>
<evidence type="ECO:0000256" key="3">
    <source>
        <dbReference type="ARBA" id="ARBA00007244"/>
    </source>
</evidence>
<accession>A0A2P5SX03</accession>
<evidence type="ECO:0000256" key="1">
    <source>
        <dbReference type="ARBA" id="ARBA00004050"/>
    </source>
</evidence>
<dbReference type="InterPro" id="IPR000701">
    <property type="entry name" value="SuccDH_FuR_B_TM-su"/>
</dbReference>
<keyword evidence="10 13" id="KW-0472">Membrane</keyword>
<evidence type="ECO:0000256" key="4">
    <source>
        <dbReference type="ARBA" id="ARBA00020076"/>
    </source>
</evidence>
<evidence type="ECO:0000256" key="2">
    <source>
        <dbReference type="ARBA" id="ARBA00004141"/>
    </source>
</evidence>
<keyword evidence="6 13" id="KW-0812">Transmembrane</keyword>
<keyword evidence="9 12" id="KW-0408">Iron</keyword>
<dbReference type="Proteomes" id="UP000296144">
    <property type="component" value="Unassembled WGS sequence"/>
</dbReference>
<dbReference type="GO" id="GO:0006099">
    <property type="term" value="P:tricarboxylic acid cycle"/>
    <property type="evidence" value="ECO:0007669"/>
    <property type="project" value="InterPro"/>
</dbReference>
<dbReference type="CDD" id="cd03499">
    <property type="entry name" value="SQR_TypeC_SdhC"/>
    <property type="match status" value="1"/>
</dbReference>
<dbReference type="NCBIfam" id="TIGR02970">
    <property type="entry name" value="succ_dehyd_cytB"/>
    <property type="match status" value="1"/>
</dbReference>
<keyword evidence="15" id="KW-1185">Reference proteome</keyword>